<dbReference type="SUPFAM" id="SSF51735">
    <property type="entry name" value="NAD(P)-binding Rossmann-fold domains"/>
    <property type="match status" value="1"/>
</dbReference>
<dbReference type="EMBL" id="JAUEOZ010000002">
    <property type="protein sequence ID" value="MDN2482689.1"/>
    <property type="molecule type" value="Genomic_DNA"/>
</dbReference>
<dbReference type="Pfam" id="PF00106">
    <property type="entry name" value="adh_short"/>
    <property type="match status" value="1"/>
</dbReference>
<evidence type="ECO:0000256" key="2">
    <source>
        <dbReference type="ARBA" id="ARBA00023002"/>
    </source>
</evidence>
<evidence type="ECO:0000313" key="3">
    <source>
        <dbReference type="EMBL" id="MDN2482689.1"/>
    </source>
</evidence>
<keyword evidence="2" id="KW-0560">Oxidoreductase</keyword>
<protein>
    <submittedName>
        <fullName evidence="3">SDR family NAD(P)-dependent oxidoreductase</fullName>
    </submittedName>
</protein>
<comment type="caution">
    <text evidence="3">The sequence shown here is derived from an EMBL/GenBank/DDBJ whole genome shotgun (WGS) entry which is preliminary data.</text>
</comment>
<dbReference type="InterPro" id="IPR002347">
    <property type="entry name" value="SDR_fam"/>
</dbReference>
<evidence type="ECO:0000313" key="4">
    <source>
        <dbReference type="Proteomes" id="UP001169719"/>
    </source>
</evidence>
<dbReference type="Gene3D" id="3.40.50.720">
    <property type="entry name" value="NAD(P)-binding Rossmann-like Domain"/>
    <property type="match status" value="1"/>
</dbReference>
<reference evidence="3" key="1">
    <citation type="submission" date="2024-05" db="EMBL/GenBank/DDBJ databases">
        <title>Genome Sequences of Four Agar- Degrading Marine Bacteria.</title>
        <authorList>
            <person name="Phillips E.K."/>
            <person name="Shaffer J.C."/>
            <person name="Henson M.W."/>
            <person name="Temperton B."/>
            <person name="Thrash C.J."/>
            <person name="Martin M.O."/>
        </authorList>
    </citation>
    <scope>NUCLEOTIDE SEQUENCE</scope>
    <source>
        <strain evidence="3">EKP203</strain>
    </source>
</reference>
<dbReference type="RefSeq" id="WP_289962742.1">
    <property type="nucleotide sequence ID" value="NZ_JAUEOZ010000002.1"/>
</dbReference>
<evidence type="ECO:0000256" key="1">
    <source>
        <dbReference type="ARBA" id="ARBA00006484"/>
    </source>
</evidence>
<dbReference type="InterPro" id="IPR036291">
    <property type="entry name" value="NAD(P)-bd_dom_sf"/>
</dbReference>
<dbReference type="PANTHER" id="PTHR24320">
    <property type="entry name" value="RETINOL DEHYDROGENASE"/>
    <property type="match status" value="1"/>
</dbReference>
<gene>
    <name evidence="3" type="ORF">QWJ08_15225</name>
</gene>
<proteinExistence type="inferred from homology"/>
<sequence>MTYSSILITGANSGLGFEAARKFALQTGVSKVILACRNQARAEEARQRLEELTGKKVFETLIVDVSDLESCQKAAENLNTKVDGIVLNAGGAGGSEPTKLTKDGVIFTFAVNVLGNIHLTELLMRNGKLSKNGSVMYVASFAARGAPELGSKKPPITEGSIEEWQTVVNGEKFISNTSYTDHYGSVKLMGALWTMSMAREHSDMRFVTIDPGIAVGTSGADDFPWYQKWATNATMRVMQFIGRAHSVDVGAQRYVDVLLDNETFKTGIWWGSKKGLTGELADQRQHWPEIIGSELAQDNAAAVIHSFLPH</sequence>
<name>A0ABT7Y4I9_9VIBR</name>
<keyword evidence="4" id="KW-1185">Reference proteome</keyword>
<comment type="similarity">
    <text evidence="1">Belongs to the short-chain dehydrogenases/reductases (SDR) family.</text>
</comment>
<dbReference type="Proteomes" id="UP001169719">
    <property type="component" value="Unassembled WGS sequence"/>
</dbReference>
<dbReference type="PANTHER" id="PTHR24320:SF148">
    <property type="entry name" value="NAD(P)-BINDING ROSSMANN-FOLD SUPERFAMILY PROTEIN"/>
    <property type="match status" value="1"/>
</dbReference>
<dbReference type="PRINTS" id="PR00081">
    <property type="entry name" value="GDHRDH"/>
</dbReference>
<accession>A0ABT7Y4I9</accession>
<organism evidence="3 4">
    <name type="scientific">Vibrio agarivorans</name>
    <dbReference type="NCBI Taxonomy" id="153622"/>
    <lineage>
        <taxon>Bacteria</taxon>
        <taxon>Pseudomonadati</taxon>
        <taxon>Pseudomonadota</taxon>
        <taxon>Gammaproteobacteria</taxon>
        <taxon>Vibrionales</taxon>
        <taxon>Vibrionaceae</taxon>
        <taxon>Vibrio</taxon>
    </lineage>
</organism>